<dbReference type="InterPro" id="IPR016084">
    <property type="entry name" value="Haem_Oase-like_multi-hlx"/>
</dbReference>
<organism evidence="1 2">
    <name type="scientific">Microbulbifer yueqingensis</name>
    <dbReference type="NCBI Taxonomy" id="658219"/>
    <lineage>
        <taxon>Bacteria</taxon>
        <taxon>Pseudomonadati</taxon>
        <taxon>Pseudomonadota</taxon>
        <taxon>Gammaproteobacteria</taxon>
        <taxon>Cellvibrionales</taxon>
        <taxon>Microbulbiferaceae</taxon>
        <taxon>Microbulbifer</taxon>
    </lineage>
</organism>
<protein>
    <submittedName>
        <fullName evidence="1">Pyrroloquinoline-quinone synthase</fullName>
    </submittedName>
</protein>
<proteinExistence type="predicted"/>
<dbReference type="RefSeq" id="WP_091512654.1">
    <property type="nucleotide sequence ID" value="NZ_FNFH01000003.1"/>
</dbReference>
<evidence type="ECO:0000313" key="1">
    <source>
        <dbReference type="EMBL" id="SDK25042.1"/>
    </source>
</evidence>
<dbReference type="SUPFAM" id="SSF48613">
    <property type="entry name" value="Heme oxygenase-like"/>
    <property type="match status" value="1"/>
</dbReference>
<gene>
    <name evidence="1" type="ORF">SAMN05216212_1948</name>
</gene>
<dbReference type="Gene3D" id="1.20.910.10">
    <property type="entry name" value="Heme oxygenase-like"/>
    <property type="match status" value="1"/>
</dbReference>
<accession>A0A1G9ACC8</accession>
<dbReference type="OrthoDB" id="9781226at2"/>
<dbReference type="Pfam" id="PF14518">
    <property type="entry name" value="Haem_oxygenas_2"/>
    <property type="match status" value="1"/>
</dbReference>
<dbReference type="Proteomes" id="UP000199305">
    <property type="component" value="Unassembled WGS sequence"/>
</dbReference>
<evidence type="ECO:0000313" key="2">
    <source>
        <dbReference type="Proteomes" id="UP000199305"/>
    </source>
</evidence>
<sequence length="245" mass="28166">MNRCEFKDSLLRVMERKVHWSEPAFEHGQVPAEQLHILLEQEYATWVRDYSVMLGRAFIQCPLPKARRELAESLYEEETGQVSGSAPHAELYLEIPRALGMNLDRFRHPRLLPRAAEYRSVLDDATGHHGWAVAAAVTTLFLEGTRYERAVLEPGQERPPRRRPQGHPLVRHYGLPANCLLLERAQRSVERAHRHSAWHLMLDLVAEEDRAAVLHWMGRVLHGWLHYRDEVAEKSGLVAARAAGF</sequence>
<dbReference type="STRING" id="658219.SAMN05216212_1948"/>
<dbReference type="EMBL" id="FNFH01000003">
    <property type="protein sequence ID" value="SDK25042.1"/>
    <property type="molecule type" value="Genomic_DNA"/>
</dbReference>
<dbReference type="AlphaFoldDB" id="A0A1G9ACC8"/>
<keyword evidence="2" id="KW-1185">Reference proteome</keyword>
<name>A0A1G9ACC8_9GAMM</name>
<reference evidence="2" key="1">
    <citation type="submission" date="2016-10" db="EMBL/GenBank/DDBJ databases">
        <authorList>
            <person name="Varghese N."/>
            <person name="Submissions S."/>
        </authorList>
    </citation>
    <scope>NUCLEOTIDE SEQUENCE [LARGE SCALE GENOMIC DNA]</scope>
    <source>
        <strain evidence="2">CGMCC 1.10658</strain>
    </source>
</reference>